<evidence type="ECO:0000259" key="1">
    <source>
        <dbReference type="Pfam" id="PF13338"/>
    </source>
</evidence>
<reference evidence="2 3" key="1">
    <citation type="submission" date="2020-08" db="EMBL/GenBank/DDBJ databases">
        <title>Genomic Encyclopedia of Type Strains, Phase IV (KMG-IV): sequencing the most valuable type-strain genomes for metagenomic binning, comparative biology and taxonomic classification.</title>
        <authorList>
            <person name="Goeker M."/>
        </authorList>
    </citation>
    <scope>NUCLEOTIDE SEQUENCE [LARGE SCALE GENOMIC DNA]</scope>
    <source>
        <strain evidence="2 3">DSM 25897</strain>
    </source>
</reference>
<evidence type="ECO:0000313" key="3">
    <source>
        <dbReference type="Proteomes" id="UP000519004"/>
    </source>
</evidence>
<sequence>MGYVLTNQTVGLRHRQAKETMAVVFCRYFLTATDVSQHYDDMDSSHQSILDLAAQRGLIRPRDLNERGLPTIALTRLVRQGLLQRVGRGLYAIPDRAVSEHGVLSEVARKHPQAIVCLLSALRLHELTTQSPFEVWLAIPNKARAPKMDYPPLRIVRFSGAALTEGVEEHLIDGVPVRVTNVARTVADCFKYRNKIGLDVALEALREAWKGKRVGMDELWRSAQLCRVANVMRPYLESLT</sequence>
<proteinExistence type="predicted"/>
<dbReference type="Proteomes" id="UP000519004">
    <property type="component" value="Unassembled WGS sequence"/>
</dbReference>
<feature type="domain" description="AbiEi antitoxin N-terminal" evidence="1">
    <location>
        <begin position="48"/>
        <end position="94"/>
    </location>
</feature>
<dbReference type="Pfam" id="PF13338">
    <property type="entry name" value="AbiEi_4"/>
    <property type="match status" value="1"/>
</dbReference>
<protein>
    <submittedName>
        <fullName evidence="2">Putative transcriptional regulator of viral defense system</fullName>
    </submittedName>
</protein>
<dbReference type="AlphaFoldDB" id="A0A7W7Y099"/>
<keyword evidence="3" id="KW-1185">Reference proteome</keyword>
<organism evidence="2 3">
    <name type="scientific">Rehaibacterium terrae</name>
    <dbReference type="NCBI Taxonomy" id="1341696"/>
    <lineage>
        <taxon>Bacteria</taxon>
        <taxon>Pseudomonadati</taxon>
        <taxon>Pseudomonadota</taxon>
        <taxon>Gammaproteobacteria</taxon>
        <taxon>Lysobacterales</taxon>
        <taxon>Lysobacteraceae</taxon>
        <taxon>Rehaibacterium</taxon>
    </lineage>
</organism>
<comment type="caution">
    <text evidence="2">The sequence shown here is derived from an EMBL/GenBank/DDBJ whole genome shotgun (WGS) entry which is preliminary data.</text>
</comment>
<dbReference type="InterPro" id="IPR025159">
    <property type="entry name" value="AbiEi_N"/>
</dbReference>
<name>A0A7W7Y099_9GAMM</name>
<dbReference type="EMBL" id="JACHHX010000009">
    <property type="protein sequence ID" value="MBB5015685.1"/>
    <property type="molecule type" value="Genomic_DNA"/>
</dbReference>
<evidence type="ECO:0000313" key="2">
    <source>
        <dbReference type="EMBL" id="MBB5015685.1"/>
    </source>
</evidence>
<accession>A0A7W7Y099</accession>
<dbReference type="RefSeq" id="WP_183948363.1">
    <property type="nucleotide sequence ID" value="NZ_JACHHX010000009.1"/>
</dbReference>
<gene>
    <name evidence="2" type="ORF">HNQ58_001589</name>
</gene>